<organism evidence="3 4">
    <name type="scientific">Podospora didyma</name>
    <dbReference type="NCBI Taxonomy" id="330526"/>
    <lineage>
        <taxon>Eukaryota</taxon>
        <taxon>Fungi</taxon>
        <taxon>Dikarya</taxon>
        <taxon>Ascomycota</taxon>
        <taxon>Pezizomycotina</taxon>
        <taxon>Sordariomycetes</taxon>
        <taxon>Sordariomycetidae</taxon>
        <taxon>Sordariales</taxon>
        <taxon>Podosporaceae</taxon>
        <taxon>Podospora</taxon>
    </lineage>
</organism>
<feature type="region of interest" description="Disordered" evidence="1">
    <location>
        <begin position="1"/>
        <end position="50"/>
    </location>
</feature>
<feature type="region of interest" description="Disordered" evidence="1">
    <location>
        <begin position="624"/>
        <end position="658"/>
    </location>
</feature>
<dbReference type="InterPro" id="IPR013087">
    <property type="entry name" value="Znf_C2H2_type"/>
</dbReference>
<dbReference type="Gene3D" id="3.30.160.60">
    <property type="entry name" value="Classic Zinc Finger"/>
    <property type="match status" value="1"/>
</dbReference>
<evidence type="ECO:0000259" key="2">
    <source>
        <dbReference type="SMART" id="SM00355"/>
    </source>
</evidence>
<feature type="compositionally biased region" description="Basic and acidic residues" evidence="1">
    <location>
        <begin position="387"/>
        <end position="397"/>
    </location>
</feature>
<dbReference type="EMBL" id="JAULSW010000001">
    <property type="protein sequence ID" value="KAK3393837.1"/>
    <property type="molecule type" value="Genomic_DNA"/>
</dbReference>
<feature type="compositionally biased region" description="Acidic residues" evidence="1">
    <location>
        <begin position="95"/>
        <end position="111"/>
    </location>
</feature>
<protein>
    <recommendedName>
        <fullName evidence="2">C2H2-type domain-containing protein</fullName>
    </recommendedName>
</protein>
<dbReference type="PANTHER" id="PTHR35711:SF1">
    <property type="entry name" value="ECTODERMAL, ISOFORM F"/>
    <property type="match status" value="1"/>
</dbReference>
<feature type="region of interest" description="Disordered" evidence="1">
    <location>
        <begin position="423"/>
        <end position="479"/>
    </location>
</feature>
<evidence type="ECO:0000313" key="4">
    <source>
        <dbReference type="Proteomes" id="UP001285441"/>
    </source>
</evidence>
<feature type="compositionally biased region" description="Basic residues" evidence="1">
    <location>
        <begin position="738"/>
        <end position="748"/>
    </location>
</feature>
<reference evidence="3" key="1">
    <citation type="journal article" date="2023" name="Mol. Phylogenet. Evol.">
        <title>Genome-scale phylogeny and comparative genomics of the fungal order Sordariales.</title>
        <authorList>
            <person name="Hensen N."/>
            <person name="Bonometti L."/>
            <person name="Westerberg I."/>
            <person name="Brannstrom I.O."/>
            <person name="Guillou S."/>
            <person name="Cros-Aarteil S."/>
            <person name="Calhoun S."/>
            <person name="Haridas S."/>
            <person name="Kuo A."/>
            <person name="Mondo S."/>
            <person name="Pangilinan J."/>
            <person name="Riley R."/>
            <person name="LaButti K."/>
            <person name="Andreopoulos B."/>
            <person name="Lipzen A."/>
            <person name="Chen C."/>
            <person name="Yan M."/>
            <person name="Daum C."/>
            <person name="Ng V."/>
            <person name="Clum A."/>
            <person name="Steindorff A."/>
            <person name="Ohm R.A."/>
            <person name="Martin F."/>
            <person name="Silar P."/>
            <person name="Natvig D.O."/>
            <person name="Lalanne C."/>
            <person name="Gautier V."/>
            <person name="Ament-Velasquez S.L."/>
            <person name="Kruys A."/>
            <person name="Hutchinson M.I."/>
            <person name="Powell A.J."/>
            <person name="Barry K."/>
            <person name="Miller A.N."/>
            <person name="Grigoriev I.V."/>
            <person name="Debuchy R."/>
            <person name="Gladieux P."/>
            <person name="Hiltunen Thoren M."/>
            <person name="Johannesson H."/>
        </authorList>
    </citation>
    <scope>NUCLEOTIDE SEQUENCE</scope>
    <source>
        <strain evidence="3">CBS 232.78</strain>
    </source>
</reference>
<sequence length="768" mass="86338">MSSQNSYKTGDDDDDDSDYEWDKDSDDINSLDSEELHETRPNRWTGVPSTWRTYTKRDRNTYHALEGVRRQDLAVHLYNAFALKRKFPGGVGGDELPDEGDEDEDELDENGDPLTTKWTPGGLWTAWPMRADEVPDDEFLAHTLDEDELLTARRPVVDFPSRNLEEELSATMLRYAKEKFRRRNFAFAESVEAVADEEIAASDEEDDDEEQEEEDQEGQEEEGQGEGEEEDQEEGEVEEGREAENNGDNDPNNNDNDDDDEERGRRPNKKAKLQDDIPGEPRAPSPTYAPVLLADDELSYELLRPATRRIISKLDDTLTILHNSRMAGLITLSRSVAGSVAGSEAGDGLENERVEPPKPFGRPRVQEPRNRPSAKPQNRGRPRKIHVPREGETEKEMLIRVAREQKTRMPDFYFEEGLDHVSRRMRSRSASRSASRSVSRSESRGSPGSFGRSSSIMSRHSESRSRSKSRLGSVSSSSSSQMSSAVRLARWGLRDWRDVMSAAAMAGFSPTVIARATQRCSTLFGQEMTMHTLLEKPANAAMDAATLTTKYNPGSPLPPSSSDEDDGDIEEDLEKRRIVSRQPSIRQPSPGDIGKHSFECPFPGCPRATDRFTRKQNLERHIKLCHASPENAGGRAGSTPSIRRRSSTPGSRRSVTPGGEIFCPYPTCSRAVKPFARKANFARHLKDRHKGIMPPQPLVLDDDDQDSVDEIDGAVHIDGFLQPIKVRPGWRAIDKSQRFRSRKSKRRGSGSESDPEERRQEEISDSEE</sequence>
<feature type="domain" description="C2H2-type" evidence="2">
    <location>
        <begin position="598"/>
        <end position="626"/>
    </location>
</feature>
<feature type="region of interest" description="Disordered" evidence="1">
    <location>
        <begin position="549"/>
        <end position="598"/>
    </location>
</feature>
<dbReference type="SMART" id="SM00355">
    <property type="entry name" value="ZnF_C2H2"/>
    <property type="match status" value="2"/>
</dbReference>
<feature type="compositionally biased region" description="Low complexity" evidence="1">
    <location>
        <begin position="637"/>
        <end position="654"/>
    </location>
</feature>
<feature type="compositionally biased region" description="Low complexity" evidence="1">
    <location>
        <begin position="470"/>
        <end position="479"/>
    </location>
</feature>
<dbReference type="Pfam" id="PF10680">
    <property type="entry name" value="RRN9"/>
    <property type="match status" value="1"/>
</dbReference>
<dbReference type="Proteomes" id="UP001285441">
    <property type="component" value="Unassembled WGS sequence"/>
</dbReference>
<comment type="caution">
    <text evidence="3">The sequence shown here is derived from an EMBL/GenBank/DDBJ whole genome shotgun (WGS) entry which is preliminary data.</text>
</comment>
<evidence type="ECO:0000313" key="3">
    <source>
        <dbReference type="EMBL" id="KAK3393837.1"/>
    </source>
</evidence>
<feature type="compositionally biased region" description="Acidic residues" evidence="1">
    <location>
        <begin position="562"/>
        <end position="572"/>
    </location>
</feature>
<evidence type="ECO:0000256" key="1">
    <source>
        <dbReference type="SAM" id="MobiDB-lite"/>
    </source>
</evidence>
<feature type="compositionally biased region" description="Acidic residues" evidence="1">
    <location>
        <begin position="11"/>
        <end position="33"/>
    </location>
</feature>
<feature type="compositionally biased region" description="Low complexity" evidence="1">
    <location>
        <begin position="430"/>
        <end position="458"/>
    </location>
</feature>
<dbReference type="AlphaFoldDB" id="A0AAE0P5P8"/>
<feature type="domain" description="C2H2-type" evidence="2">
    <location>
        <begin position="661"/>
        <end position="689"/>
    </location>
</feature>
<reference evidence="3" key="2">
    <citation type="submission" date="2023-06" db="EMBL/GenBank/DDBJ databases">
        <authorList>
            <consortium name="Lawrence Berkeley National Laboratory"/>
            <person name="Haridas S."/>
            <person name="Hensen N."/>
            <person name="Bonometti L."/>
            <person name="Westerberg I."/>
            <person name="Brannstrom I.O."/>
            <person name="Guillou S."/>
            <person name="Cros-Aarteil S."/>
            <person name="Calhoun S."/>
            <person name="Kuo A."/>
            <person name="Mondo S."/>
            <person name="Pangilinan J."/>
            <person name="Riley R."/>
            <person name="LaButti K."/>
            <person name="Andreopoulos B."/>
            <person name="Lipzen A."/>
            <person name="Chen C."/>
            <person name="Yanf M."/>
            <person name="Daum C."/>
            <person name="Ng V."/>
            <person name="Clum A."/>
            <person name="Steindorff A."/>
            <person name="Ohm R."/>
            <person name="Martin F."/>
            <person name="Silar P."/>
            <person name="Natvig D."/>
            <person name="Lalanne C."/>
            <person name="Gautier V."/>
            <person name="Ament-velasquez S.L."/>
            <person name="Kruys A."/>
            <person name="Hutchinson M.I."/>
            <person name="Powell A.J."/>
            <person name="Barry K."/>
            <person name="Miller A.N."/>
            <person name="Grigoriev I.V."/>
            <person name="Debuchy R."/>
            <person name="Gladieux P."/>
            <person name="Thoren M.H."/>
            <person name="Johannesson H."/>
        </authorList>
    </citation>
    <scope>NUCLEOTIDE SEQUENCE</scope>
    <source>
        <strain evidence="3">CBS 232.78</strain>
    </source>
</reference>
<keyword evidence="4" id="KW-1185">Reference proteome</keyword>
<feature type="compositionally biased region" description="Acidic residues" evidence="1">
    <location>
        <begin position="194"/>
        <end position="237"/>
    </location>
</feature>
<name>A0AAE0P5P8_9PEZI</name>
<dbReference type="InterPro" id="IPR019622">
    <property type="entry name" value="Rrn9_dom"/>
</dbReference>
<proteinExistence type="predicted"/>
<gene>
    <name evidence="3" type="ORF">B0H63DRAFT_29732</name>
</gene>
<feature type="region of interest" description="Disordered" evidence="1">
    <location>
        <begin position="89"/>
        <end position="121"/>
    </location>
</feature>
<accession>A0AAE0P5P8</accession>
<feature type="region of interest" description="Disordered" evidence="1">
    <location>
        <begin position="731"/>
        <end position="768"/>
    </location>
</feature>
<feature type="region of interest" description="Disordered" evidence="1">
    <location>
        <begin position="340"/>
        <end position="397"/>
    </location>
</feature>
<dbReference type="PANTHER" id="PTHR35711">
    <property type="entry name" value="EXPRESSED PROTEIN"/>
    <property type="match status" value="1"/>
</dbReference>
<feature type="region of interest" description="Disordered" evidence="1">
    <location>
        <begin position="189"/>
        <end position="289"/>
    </location>
</feature>